<evidence type="ECO:0000313" key="2">
    <source>
        <dbReference type="EMBL" id="KAJ1142201.1"/>
    </source>
</evidence>
<protein>
    <submittedName>
        <fullName evidence="2">Uncharacterized protein</fullName>
    </submittedName>
</protein>
<feature type="region of interest" description="Disordered" evidence="1">
    <location>
        <begin position="42"/>
        <end position="79"/>
    </location>
</feature>
<sequence length="79" mass="8566">MRPSLPASARLEEPLGHQLVVTELGNGSSAELRPAEFMKQMTQDTSGKARTMGKYVKGPKTKTLTPATGRQRCSSEHVP</sequence>
<organism evidence="2 3">
    <name type="scientific">Pleurodeles waltl</name>
    <name type="common">Iberian ribbed newt</name>
    <dbReference type="NCBI Taxonomy" id="8319"/>
    <lineage>
        <taxon>Eukaryota</taxon>
        <taxon>Metazoa</taxon>
        <taxon>Chordata</taxon>
        <taxon>Craniata</taxon>
        <taxon>Vertebrata</taxon>
        <taxon>Euteleostomi</taxon>
        <taxon>Amphibia</taxon>
        <taxon>Batrachia</taxon>
        <taxon>Caudata</taxon>
        <taxon>Salamandroidea</taxon>
        <taxon>Salamandridae</taxon>
        <taxon>Pleurodelinae</taxon>
        <taxon>Pleurodeles</taxon>
    </lineage>
</organism>
<keyword evidence="3" id="KW-1185">Reference proteome</keyword>
<comment type="caution">
    <text evidence="2">The sequence shown here is derived from an EMBL/GenBank/DDBJ whole genome shotgun (WGS) entry which is preliminary data.</text>
</comment>
<feature type="compositionally biased region" description="Polar residues" evidence="1">
    <location>
        <begin position="62"/>
        <end position="72"/>
    </location>
</feature>
<dbReference type="Proteomes" id="UP001066276">
    <property type="component" value="Chromosome 6"/>
</dbReference>
<name>A0AAV7QNW4_PLEWA</name>
<reference evidence="2" key="1">
    <citation type="journal article" date="2022" name="bioRxiv">
        <title>Sequencing and chromosome-scale assembly of the giantPleurodeles waltlgenome.</title>
        <authorList>
            <person name="Brown T."/>
            <person name="Elewa A."/>
            <person name="Iarovenko S."/>
            <person name="Subramanian E."/>
            <person name="Araus A.J."/>
            <person name="Petzold A."/>
            <person name="Susuki M."/>
            <person name="Suzuki K.-i.T."/>
            <person name="Hayashi T."/>
            <person name="Toyoda A."/>
            <person name="Oliveira C."/>
            <person name="Osipova E."/>
            <person name="Leigh N.D."/>
            <person name="Simon A."/>
            <person name="Yun M.H."/>
        </authorList>
    </citation>
    <scope>NUCLEOTIDE SEQUENCE</scope>
    <source>
        <strain evidence="2">20211129_DDA</strain>
        <tissue evidence="2">Liver</tissue>
    </source>
</reference>
<evidence type="ECO:0000313" key="3">
    <source>
        <dbReference type="Proteomes" id="UP001066276"/>
    </source>
</evidence>
<accession>A0AAV7QNW4</accession>
<dbReference type="AlphaFoldDB" id="A0AAV7QNW4"/>
<gene>
    <name evidence="2" type="ORF">NDU88_008528</name>
</gene>
<dbReference type="EMBL" id="JANPWB010000010">
    <property type="protein sequence ID" value="KAJ1142201.1"/>
    <property type="molecule type" value="Genomic_DNA"/>
</dbReference>
<evidence type="ECO:0000256" key="1">
    <source>
        <dbReference type="SAM" id="MobiDB-lite"/>
    </source>
</evidence>
<proteinExistence type="predicted"/>